<organism evidence="2 3">
    <name type="scientific">Papaver somniferum</name>
    <name type="common">Opium poppy</name>
    <dbReference type="NCBI Taxonomy" id="3469"/>
    <lineage>
        <taxon>Eukaryota</taxon>
        <taxon>Viridiplantae</taxon>
        <taxon>Streptophyta</taxon>
        <taxon>Embryophyta</taxon>
        <taxon>Tracheophyta</taxon>
        <taxon>Spermatophyta</taxon>
        <taxon>Magnoliopsida</taxon>
        <taxon>Ranunculales</taxon>
        <taxon>Papaveraceae</taxon>
        <taxon>Papaveroideae</taxon>
        <taxon>Papaver</taxon>
    </lineage>
</organism>
<evidence type="ECO:0000313" key="3">
    <source>
        <dbReference type="Proteomes" id="UP000316621"/>
    </source>
</evidence>
<evidence type="ECO:0000256" key="1">
    <source>
        <dbReference type="SAM" id="MobiDB-lite"/>
    </source>
</evidence>
<proteinExistence type="predicted"/>
<reference evidence="2 3" key="1">
    <citation type="journal article" date="2018" name="Science">
        <title>The opium poppy genome and morphinan production.</title>
        <authorList>
            <person name="Guo L."/>
            <person name="Winzer T."/>
            <person name="Yang X."/>
            <person name="Li Y."/>
            <person name="Ning Z."/>
            <person name="He Z."/>
            <person name="Teodor R."/>
            <person name="Lu Y."/>
            <person name="Bowser T.A."/>
            <person name="Graham I.A."/>
            <person name="Ye K."/>
        </authorList>
    </citation>
    <scope>NUCLEOTIDE SEQUENCE [LARGE SCALE GENOMIC DNA]</scope>
    <source>
        <strain evidence="3">cv. HN1</strain>
        <tissue evidence="2">Leaves</tissue>
    </source>
</reference>
<feature type="region of interest" description="Disordered" evidence="1">
    <location>
        <begin position="64"/>
        <end position="92"/>
    </location>
</feature>
<sequence length="102" mass="11975">MRALKNKSLTSSSLSNNVIVIKSNRRNRSNKPSSTERTDYYSPMRQRLEMVVFKILLKEAEPCSREVGKEKRRKITAESDGGRKKKEKGERSVRKYDYWVSF</sequence>
<dbReference type="Proteomes" id="UP000316621">
    <property type="component" value="Chromosome 3"/>
</dbReference>
<evidence type="ECO:0000313" key="2">
    <source>
        <dbReference type="EMBL" id="RZC54165.1"/>
    </source>
</evidence>
<gene>
    <name evidence="2" type="ORF">C5167_013022</name>
</gene>
<dbReference type="AlphaFoldDB" id="A0A4Y7J3E6"/>
<feature type="compositionally biased region" description="Low complexity" evidence="1">
    <location>
        <begin position="1"/>
        <end position="22"/>
    </location>
</feature>
<feature type="region of interest" description="Disordered" evidence="1">
    <location>
        <begin position="1"/>
        <end position="41"/>
    </location>
</feature>
<name>A0A4Y7J3E6_PAPSO</name>
<protein>
    <submittedName>
        <fullName evidence="2">Uncharacterized protein</fullName>
    </submittedName>
</protein>
<dbReference type="Gramene" id="RZC54165">
    <property type="protein sequence ID" value="RZC54165"/>
    <property type="gene ID" value="C5167_013022"/>
</dbReference>
<accession>A0A4Y7J3E6</accession>
<keyword evidence="3" id="KW-1185">Reference proteome</keyword>
<dbReference type="EMBL" id="CM010717">
    <property type="protein sequence ID" value="RZC54165.1"/>
    <property type="molecule type" value="Genomic_DNA"/>
</dbReference>